<evidence type="ECO:0000313" key="1">
    <source>
        <dbReference type="EMBL" id="UBZ25650.1"/>
    </source>
</evidence>
<sequence>MATLKEFEKKMLYNMTQLSGLREFTKNNVAITNLHSPQSNTLPNMTIEKKERTINDDIEELSWLKELFVDECDEDEVEELLLKLSSINRMKFNSKHCAFMYYNNSGHNSSFRLCEIDKNIQVSYRNGYFYNIDEDIDTIIDYTTESIPAIFKLKAPNHIDLKNHHISQSINAISCRRFNPNSLSIHTPYN</sequence>
<gene>
    <name evidence="1" type="ORF">CmNV_059</name>
</gene>
<protein>
    <submittedName>
        <fullName evidence="1">Uncharacterized protein</fullName>
    </submittedName>
</protein>
<name>A0AAE9C000_9VIRU</name>
<accession>A0AAE9C000</accession>
<keyword evidence="2" id="KW-1185">Reference proteome</keyword>
<organism evidence="1 2">
    <name type="scientific">Carcinus maenas nudivirus</name>
    <dbReference type="NCBI Taxonomy" id="2880837"/>
    <lineage>
        <taxon>Viruses</taxon>
        <taxon>Viruses incertae sedis</taxon>
        <taxon>Naldaviricetes</taxon>
        <taxon>Lefavirales</taxon>
        <taxon>Nudiviridae</taxon>
        <taxon>Gammanudivirus</taxon>
        <taxon>Gammanudivirus cameanadis</taxon>
    </lineage>
</organism>
<proteinExistence type="predicted"/>
<evidence type="ECO:0000313" key="2">
    <source>
        <dbReference type="Proteomes" id="UP000830962"/>
    </source>
</evidence>
<dbReference type="EMBL" id="MZ311578">
    <property type="protein sequence ID" value="UBZ25650.1"/>
    <property type="molecule type" value="Genomic_DNA"/>
</dbReference>
<reference evidence="1" key="1">
    <citation type="journal article" date="2021" name="Viruses">
        <title>Identification and Full Characterisation of Two Novel Crustacean Infecting Members of the Family Nudiviridae Provides Support for Two Subfamilies.</title>
        <authorList>
            <person name="Bateman K.S."/>
            <person name="Kerr R."/>
            <person name="Stentiford G.D."/>
            <person name="Bean T.P."/>
            <person name="Hooper C."/>
            <person name="Van Eynde B."/>
            <person name="Delbare D."/>
            <person name="Bojko J."/>
            <person name="Christiaens O."/>
            <person name="Taning C.N.T."/>
            <person name="Smagghe G."/>
            <person name="van Oers M.M."/>
            <person name="van Aerle R."/>
        </authorList>
    </citation>
    <scope>NUCLEOTIDE SEQUENCE</scope>
    <source>
        <strain evidence="1">AN2</strain>
    </source>
</reference>
<dbReference type="Proteomes" id="UP000830962">
    <property type="component" value="Segment"/>
</dbReference>